<evidence type="ECO:0008006" key="3">
    <source>
        <dbReference type="Google" id="ProtNLM"/>
    </source>
</evidence>
<sequence length="66" mass="7196">MDANIDPSTYEQIEKLISSADSPVGIDAKKTHVLILHKLTQIEQRLARLEQHAATNPKAGRGSSTT</sequence>
<organism evidence="1 2">
    <name type="scientific">Natronomicrosphaera hydrolytica</name>
    <dbReference type="NCBI Taxonomy" id="3242702"/>
    <lineage>
        <taxon>Bacteria</taxon>
        <taxon>Pseudomonadati</taxon>
        <taxon>Planctomycetota</taxon>
        <taxon>Phycisphaerae</taxon>
        <taxon>Phycisphaerales</taxon>
        <taxon>Phycisphaeraceae</taxon>
        <taxon>Natronomicrosphaera</taxon>
    </lineage>
</organism>
<reference evidence="1 2" key="1">
    <citation type="submission" date="2024-08" db="EMBL/GenBank/DDBJ databases">
        <title>Whole-genome sequencing of halo(alkali)philic microorganisms from hypersaline lakes.</title>
        <authorList>
            <person name="Sorokin D.Y."/>
            <person name="Merkel A.Y."/>
            <person name="Messina E."/>
            <person name="Yakimov M."/>
        </authorList>
    </citation>
    <scope>NUCLEOTIDE SEQUENCE [LARGE SCALE GENOMIC DNA]</scope>
    <source>
        <strain evidence="1 2">AB-hyl4</strain>
    </source>
</reference>
<evidence type="ECO:0000313" key="1">
    <source>
        <dbReference type="EMBL" id="MFA9479245.1"/>
    </source>
</evidence>
<proteinExistence type="predicted"/>
<protein>
    <recommendedName>
        <fullName evidence="3">Transposase</fullName>
    </recommendedName>
</protein>
<dbReference type="Proteomes" id="UP001575105">
    <property type="component" value="Unassembled WGS sequence"/>
</dbReference>
<evidence type="ECO:0000313" key="2">
    <source>
        <dbReference type="Proteomes" id="UP001575105"/>
    </source>
</evidence>
<dbReference type="EMBL" id="JBGUBD010000007">
    <property type="protein sequence ID" value="MFA9479245.1"/>
    <property type="molecule type" value="Genomic_DNA"/>
</dbReference>
<keyword evidence="2" id="KW-1185">Reference proteome</keyword>
<comment type="caution">
    <text evidence="1">The sequence shown here is derived from an EMBL/GenBank/DDBJ whole genome shotgun (WGS) entry which is preliminary data.</text>
</comment>
<dbReference type="RefSeq" id="WP_425346169.1">
    <property type="nucleotide sequence ID" value="NZ_JBGUBD010000007.1"/>
</dbReference>
<gene>
    <name evidence="1" type="ORF">ACERK3_13220</name>
</gene>
<accession>A0ABV4U816</accession>
<name>A0ABV4U816_9BACT</name>